<dbReference type="GO" id="GO:0016740">
    <property type="term" value="F:transferase activity"/>
    <property type="evidence" value="ECO:0007669"/>
    <property type="project" value="UniProtKB-KW"/>
</dbReference>
<dbReference type="InterPro" id="IPR036097">
    <property type="entry name" value="HisK_dim/P_sf"/>
</dbReference>
<evidence type="ECO:0000256" key="3">
    <source>
        <dbReference type="ARBA" id="ARBA00012438"/>
    </source>
</evidence>
<dbReference type="RefSeq" id="WP_420906302.1">
    <property type="nucleotide sequence ID" value="NZ_BAAFGK010000005.1"/>
</dbReference>
<keyword evidence="10" id="KW-1133">Transmembrane helix</keyword>
<gene>
    <name evidence="13" type="primary">sasA_17</name>
    <name evidence="13" type="ORF">SIID45300_02933</name>
</gene>
<keyword evidence="6" id="KW-0547">Nucleotide-binding</keyword>
<dbReference type="SUPFAM" id="SSF47384">
    <property type="entry name" value="Homodimeric domain of signal transducing histidine kinase"/>
    <property type="match status" value="1"/>
</dbReference>
<dbReference type="CDD" id="cd00082">
    <property type="entry name" value="HisKA"/>
    <property type="match status" value="1"/>
</dbReference>
<dbReference type="Gene3D" id="6.10.340.10">
    <property type="match status" value="1"/>
</dbReference>
<dbReference type="EMBL" id="BAAFGK010000005">
    <property type="protein sequence ID" value="GAB0058582.1"/>
    <property type="molecule type" value="Genomic_DNA"/>
</dbReference>
<reference evidence="13 14" key="1">
    <citation type="submission" date="2024-09" db="EMBL/GenBank/DDBJ databases">
        <title>Draft genome sequence of Candidatus Magnetaquicoccaceae bacterium FCR-1.</title>
        <authorList>
            <person name="Shimoshige H."/>
            <person name="Shimamura S."/>
            <person name="Taoka A."/>
            <person name="Kobayashi H."/>
            <person name="Maekawa T."/>
        </authorList>
    </citation>
    <scope>NUCLEOTIDE SEQUENCE [LARGE SCALE GENOMIC DNA]</scope>
    <source>
        <strain evidence="13 14">FCR-1</strain>
    </source>
</reference>
<sequence length="484" mass="54885">MLQSSLRRKVLLGYTLISALALGLSLFTLVELRLLSTRLFTGEQFYRFLNDVLEMRRYEKNFFLYQQQGDLEQLLHYVERARQDLNETETLVARPRAELIEARGWLEDYQQLAHASLKSDPEHSQWHESRLRRLGKSLVTTAEELADAERQVVHRALERHRLLLLVAMLVAIAVILLMGAVLSRRIVQPLRQIEEAMAGVAEGRFTRIHIPANDQEIVSLTRAFNRVLNELRMRQKHLLRSEKLASLGTLLSGVAHELNNPLSNISTSSQILAEELDSADAEFRRELVEQIDQQTRRARDIVRSLLDLARDRDFQRAEVPLADTIEEAIRFSKGNIPTRIRVLSEIPFETVVVGDRRRLQQAFINLIKNAVDAIPDQGEVRIRLVHPLSESRVDPESWFAACRCRAPWCDVEVLDSGSGIAEADLGRIFDPFFTTKPVGQGSGLGLAVVYEVVEEHEGCIAVESEPGQGSRFVVRLPVKQEGGA</sequence>
<evidence type="ECO:0000256" key="6">
    <source>
        <dbReference type="ARBA" id="ARBA00022741"/>
    </source>
</evidence>
<dbReference type="InterPro" id="IPR004358">
    <property type="entry name" value="Sig_transdc_His_kin-like_C"/>
</dbReference>
<dbReference type="Gene3D" id="1.10.287.130">
    <property type="match status" value="1"/>
</dbReference>
<dbReference type="InterPro" id="IPR036890">
    <property type="entry name" value="HATPase_C_sf"/>
</dbReference>
<feature type="domain" description="HAMP" evidence="12">
    <location>
        <begin position="184"/>
        <end position="236"/>
    </location>
</feature>
<dbReference type="Gene3D" id="3.30.565.10">
    <property type="entry name" value="Histidine kinase-like ATPase, C-terminal domain"/>
    <property type="match status" value="1"/>
</dbReference>
<dbReference type="InterPro" id="IPR005467">
    <property type="entry name" value="His_kinase_dom"/>
</dbReference>
<comment type="catalytic activity">
    <reaction evidence="1">
        <text>ATP + protein L-histidine = ADP + protein N-phospho-L-histidine.</text>
        <dbReference type="EC" id="2.7.13.3"/>
    </reaction>
</comment>
<protein>
    <recommendedName>
        <fullName evidence="3">histidine kinase</fullName>
        <ecNumber evidence="3">2.7.13.3</ecNumber>
    </recommendedName>
</protein>
<dbReference type="EC" id="2.7.13.3" evidence="3"/>
<keyword evidence="10" id="KW-0812">Transmembrane</keyword>
<dbReference type="SUPFAM" id="SSF55874">
    <property type="entry name" value="ATPase domain of HSP90 chaperone/DNA topoisomerase II/histidine kinase"/>
    <property type="match status" value="1"/>
</dbReference>
<dbReference type="Proteomes" id="UP001628193">
    <property type="component" value="Unassembled WGS sequence"/>
</dbReference>
<evidence type="ECO:0000256" key="10">
    <source>
        <dbReference type="SAM" id="Phobius"/>
    </source>
</evidence>
<dbReference type="CDD" id="cd06225">
    <property type="entry name" value="HAMP"/>
    <property type="match status" value="1"/>
</dbReference>
<dbReference type="PRINTS" id="PR00344">
    <property type="entry name" value="BCTRLSENSOR"/>
</dbReference>
<evidence type="ECO:0000256" key="4">
    <source>
        <dbReference type="ARBA" id="ARBA00022553"/>
    </source>
</evidence>
<evidence type="ECO:0000256" key="8">
    <source>
        <dbReference type="ARBA" id="ARBA00022840"/>
    </source>
</evidence>
<keyword evidence="5 13" id="KW-0808">Transferase</keyword>
<feature type="transmembrane region" description="Helical" evidence="10">
    <location>
        <begin position="12"/>
        <end position="30"/>
    </location>
</feature>
<dbReference type="SMART" id="SM00387">
    <property type="entry name" value="HATPase_c"/>
    <property type="match status" value="1"/>
</dbReference>
<evidence type="ECO:0000313" key="13">
    <source>
        <dbReference type="EMBL" id="GAB0058582.1"/>
    </source>
</evidence>
<evidence type="ECO:0000256" key="5">
    <source>
        <dbReference type="ARBA" id="ARBA00022679"/>
    </source>
</evidence>
<evidence type="ECO:0000256" key="9">
    <source>
        <dbReference type="ARBA" id="ARBA00023012"/>
    </source>
</evidence>
<keyword evidence="9" id="KW-0902">Two-component regulatory system</keyword>
<dbReference type="PANTHER" id="PTHR43065:SF46">
    <property type="entry name" value="C4-DICARBOXYLATE TRANSPORT SENSOR PROTEIN DCTB"/>
    <property type="match status" value="1"/>
</dbReference>
<keyword evidence="4" id="KW-0597">Phosphoprotein</keyword>
<evidence type="ECO:0000313" key="14">
    <source>
        <dbReference type="Proteomes" id="UP001628193"/>
    </source>
</evidence>
<dbReference type="InterPro" id="IPR003661">
    <property type="entry name" value="HisK_dim/P_dom"/>
</dbReference>
<keyword evidence="8" id="KW-0067">ATP-binding</keyword>
<dbReference type="Pfam" id="PF00672">
    <property type="entry name" value="HAMP"/>
    <property type="match status" value="1"/>
</dbReference>
<name>A0ABQ0CCH2_9PROT</name>
<dbReference type="Pfam" id="PF00512">
    <property type="entry name" value="HisKA"/>
    <property type="match status" value="1"/>
</dbReference>
<evidence type="ECO:0000259" key="12">
    <source>
        <dbReference type="PROSITE" id="PS50885"/>
    </source>
</evidence>
<organism evidence="13 14">
    <name type="scientific">Candidatus Magnetaquiglobus chichijimensis</name>
    <dbReference type="NCBI Taxonomy" id="3141448"/>
    <lineage>
        <taxon>Bacteria</taxon>
        <taxon>Pseudomonadati</taxon>
        <taxon>Pseudomonadota</taxon>
        <taxon>Magnetococcia</taxon>
        <taxon>Magnetococcales</taxon>
        <taxon>Candidatus Magnetaquicoccaceae</taxon>
        <taxon>Candidatus Magnetaquiglobus</taxon>
    </lineage>
</organism>
<keyword evidence="14" id="KW-1185">Reference proteome</keyword>
<comment type="caution">
    <text evidence="13">The sequence shown here is derived from an EMBL/GenBank/DDBJ whole genome shotgun (WGS) entry which is preliminary data.</text>
</comment>
<dbReference type="PROSITE" id="PS50109">
    <property type="entry name" value="HIS_KIN"/>
    <property type="match status" value="1"/>
</dbReference>
<accession>A0ABQ0CCH2</accession>
<feature type="transmembrane region" description="Helical" evidence="10">
    <location>
        <begin position="162"/>
        <end position="182"/>
    </location>
</feature>
<dbReference type="InterPro" id="IPR003660">
    <property type="entry name" value="HAMP_dom"/>
</dbReference>
<evidence type="ECO:0000256" key="2">
    <source>
        <dbReference type="ARBA" id="ARBA00004370"/>
    </source>
</evidence>
<comment type="subcellular location">
    <subcellularLocation>
        <location evidence="2">Membrane</location>
    </subcellularLocation>
</comment>
<dbReference type="SUPFAM" id="SSF158472">
    <property type="entry name" value="HAMP domain-like"/>
    <property type="match status" value="1"/>
</dbReference>
<dbReference type="SMART" id="SM00304">
    <property type="entry name" value="HAMP"/>
    <property type="match status" value="1"/>
</dbReference>
<keyword evidence="10" id="KW-0472">Membrane</keyword>
<feature type="domain" description="Histidine kinase" evidence="11">
    <location>
        <begin position="253"/>
        <end position="480"/>
    </location>
</feature>
<dbReference type="SMART" id="SM00388">
    <property type="entry name" value="HisKA"/>
    <property type="match status" value="1"/>
</dbReference>
<proteinExistence type="predicted"/>
<dbReference type="Pfam" id="PF02518">
    <property type="entry name" value="HATPase_c"/>
    <property type="match status" value="1"/>
</dbReference>
<keyword evidence="7" id="KW-0418">Kinase</keyword>
<dbReference type="PROSITE" id="PS50885">
    <property type="entry name" value="HAMP"/>
    <property type="match status" value="1"/>
</dbReference>
<evidence type="ECO:0000256" key="7">
    <source>
        <dbReference type="ARBA" id="ARBA00022777"/>
    </source>
</evidence>
<dbReference type="InterPro" id="IPR003594">
    <property type="entry name" value="HATPase_dom"/>
</dbReference>
<dbReference type="PANTHER" id="PTHR43065">
    <property type="entry name" value="SENSOR HISTIDINE KINASE"/>
    <property type="match status" value="1"/>
</dbReference>
<evidence type="ECO:0000256" key="1">
    <source>
        <dbReference type="ARBA" id="ARBA00000085"/>
    </source>
</evidence>
<evidence type="ECO:0000259" key="11">
    <source>
        <dbReference type="PROSITE" id="PS50109"/>
    </source>
</evidence>